<organism evidence="1 2">
    <name type="scientific">Batillaria attramentaria</name>
    <dbReference type="NCBI Taxonomy" id="370345"/>
    <lineage>
        <taxon>Eukaryota</taxon>
        <taxon>Metazoa</taxon>
        <taxon>Spiralia</taxon>
        <taxon>Lophotrochozoa</taxon>
        <taxon>Mollusca</taxon>
        <taxon>Gastropoda</taxon>
        <taxon>Caenogastropoda</taxon>
        <taxon>Sorbeoconcha</taxon>
        <taxon>Cerithioidea</taxon>
        <taxon>Batillariidae</taxon>
        <taxon>Batillaria</taxon>
    </lineage>
</organism>
<dbReference type="Proteomes" id="UP001519460">
    <property type="component" value="Unassembled WGS sequence"/>
</dbReference>
<evidence type="ECO:0008006" key="3">
    <source>
        <dbReference type="Google" id="ProtNLM"/>
    </source>
</evidence>
<comment type="caution">
    <text evidence="1">The sequence shown here is derived from an EMBL/GenBank/DDBJ whole genome shotgun (WGS) entry which is preliminary data.</text>
</comment>
<evidence type="ECO:0000313" key="2">
    <source>
        <dbReference type="Proteomes" id="UP001519460"/>
    </source>
</evidence>
<sequence>CTTCKRVKRDISCPGEPATVLESTAEELLQIKNKDEKRKKFEEFHKCLNARINAGGGTVCVHIDKPHRLGSFDEKIDDRMMELIPDDSLFSQNFERHYLPDKKHVLFRVIPRPRHYLSTLNFNTTQSLNKGLSELTHGQMRSYLKELKSRTPAPESPGAEPEVTLKFERKKEVMIVKGKDEVHFQESICMQAKSVDEKLALPGGNAHRIVDLAKYFWEGTSKSLPHYISAFTKLTKGGSVYFGVSEGKGTGDHNDVATGSFICDGVELNDRDCEDLKKLILRYVREKMMWIPGLEEHCNPVDVKFHEVKKAGCLFVIEVAVKYFHGVAFYNPEEKKQPRQGDPDDDRGVIVRTNSRKSLYAVLSNRRKLRNSRVVTAEDLIVSRYQLLKKWRNHDSVESAWSSNSKILVLVGADKRIREIKTADW</sequence>
<keyword evidence="2" id="KW-1185">Reference proteome</keyword>
<reference evidence="1 2" key="1">
    <citation type="journal article" date="2023" name="Sci. Data">
        <title>Genome assembly of the Korean intertidal mud-creeper Batillaria attramentaria.</title>
        <authorList>
            <person name="Patra A.K."/>
            <person name="Ho P.T."/>
            <person name="Jun S."/>
            <person name="Lee S.J."/>
            <person name="Kim Y."/>
            <person name="Won Y.J."/>
        </authorList>
    </citation>
    <scope>NUCLEOTIDE SEQUENCE [LARGE SCALE GENOMIC DNA]</scope>
    <source>
        <strain evidence="1">Wonlab-2016</strain>
    </source>
</reference>
<feature type="non-terminal residue" evidence="1">
    <location>
        <position position="1"/>
    </location>
</feature>
<dbReference type="EMBL" id="JACVVK020000067">
    <property type="protein sequence ID" value="KAK7496380.1"/>
    <property type="molecule type" value="Genomic_DNA"/>
</dbReference>
<proteinExistence type="predicted"/>
<evidence type="ECO:0000313" key="1">
    <source>
        <dbReference type="EMBL" id="KAK7496380.1"/>
    </source>
</evidence>
<protein>
    <recommendedName>
        <fullName evidence="3">Schlafen AlbA-2 domain-containing protein</fullName>
    </recommendedName>
</protein>
<gene>
    <name evidence="1" type="ORF">BaRGS_00012302</name>
</gene>
<dbReference type="AlphaFoldDB" id="A0ABD0LAK7"/>
<name>A0ABD0LAK7_9CAEN</name>
<accession>A0ABD0LAK7</accession>